<dbReference type="InParanoid" id="A0A1Y2FZI4"/>
<evidence type="ECO:0000256" key="1">
    <source>
        <dbReference type="ARBA" id="ARBA00008045"/>
    </source>
</evidence>
<dbReference type="Proteomes" id="UP000193467">
    <property type="component" value="Unassembled WGS sequence"/>
</dbReference>
<dbReference type="GO" id="GO:0051082">
    <property type="term" value="F:unfolded protein binding"/>
    <property type="evidence" value="ECO:0007669"/>
    <property type="project" value="InterPro"/>
</dbReference>
<feature type="coiled-coil region" evidence="4">
    <location>
        <begin position="26"/>
        <end position="110"/>
    </location>
</feature>
<keyword evidence="6" id="KW-1185">Reference proteome</keyword>
<dbReference type="EMBL" id="MCGR01000005">
    <property type="protein sequence ID" value="ORY89623.1"/>
    <property type="molecule type" value="Genomic_DNA"/>
</dbReference>
<organism evidence="5 6">
    <name type="scientific">Leucosporidium creatinivorum</name>
    <dbReference type="NCBI Taxonomy" id="106004"/>
    <lineage>
        <taxon>Eukaryota</taxon>
        <taxon>Fungi</taxon>
        <taxon>Dikarya</taxon>
        <taxon>Basidiomycota</taxon>
        <taxon>Pucciniomycotina</taxon>
        <taxon>Microbotryomycetes</taxon>
        <taxon>Leucosporidiales</taxon>
        <taxon>Leucosporidium</taxon>
    </lineage>
</organism>
<dbReference type="AlphaFoldDB" id="A0A1Y2FZI4"/>
<gene>
    <name evidence="5" type="ORF">BCR35DRAFT_300010</name>
</gene>
<proteinExistence type="inferred from homology"/>
<protein>
    <recommendedName>
        <fullName evidence="3">Prefoldin subunit 4</fullName>
    </recommendedName>
</protein>
<keyword evidence="2 3" id="KW-0143">Chaperone</keyword>
<dbReference type="InterPro" id="IPR016661">
    <property type="entry name" value="PFDN4"/>
</dbReference>
<keyword evidence="4" id="KW-0175">Coiled coil</keyword>
<dbReference type="FunCoup" id="A0A1Y2FZI4">
    <property type="interactions" value="355"/>
</dbReference>
<dbReference type="GO" id="GO:0016272">
    <property type="term" value="C:prefoldin complex"/>
    <property type="evidence" value="ECO:0007669"/>
    <property type="project" value="UniProtKB-UniRule"/>
</dbReference>
<sequence>MRMLENDDADADTLVTLEDQRNINAFSKLNSRSDEVTAELESIKKQLEDVEEVETEMELMDEEEEVMYKLDSSFLRLPAGEVLTLLQASLEKLRSQTETLEKERDECEEGMTKLKAVLYAKFGTSINLEKGD</sequence>
<dbReference type="InterPro" id="IPR009053">
    <property type="entry name" value="Prefoldin"/>
</dbReference>
<dbReference type="PANTHER" id="PTHR21100:SF9">
    <property type="entry name" value="PREFOLDIN SUBUNIT 4"/>
    <property type="match status" value="1"/>
</dbReference>
<dbReference type="Pfam" id="PF01920">
    <property type="entry name" value="Prefoldin_2"/>
    <property type="match status" value="1"/>
</dbReference>
<comment type="caution">
    <text evidence="5">The sequence shown here is derived from an EMBL/GenBank/DDBJ whole genome shotgun (WGS) entry which is preliminary data.</text>
</comment>
<dbReference type="SUPFAM" id="SSF46579">
    <property type="entry name" value="Prefoldin"/>
    <property type="match status" value="1"/>
</dbReference>
<evidence type="ECO:0000313" key="6">
    <source>
        <dbReference type="Proteomes" id="UP000193467"/>
    </source>
</evidence>
<name>A0A1Y2FZI4_9BASI</name>
<evidence type="ECO:0000313" key="5">
    <source>
        <dbReference type="EMBL" id="ORY89623.1"/>
    </source>
</evidence>
<dbReference type="PIRSF" id="PIRSF016477">
    <property type="entry name" value="Prefoldin_subunit_4"/>
    <property type="match status" value="1"/>
</dbReference>
<evidence type="ECO:0000256" key="2">
    <source>
        <dbReference type="ARBA" id="ARBA00023186"/>
    </source>
</evidence>
<comment type="similarity">
    <text evidence="1 3">Belongs to the prefoldin subunit beta family.</text>
</comment>
<reference evidence="5 6" key="1">
    <citation type="submission" date="2016-07" db="EMBL/GenBank/DDBJ databases">
        <title>Pervasive Adenine N6-methylation of Active Genes in Fungi.</title>
        <authorList>
            <consortium name="DOE Joint Genome Institute"/>
            <person name="Mondo S.J."/>
            <person name="Dannebaum R.O."/>
            <person name="Kuo R.C."/>
            <person name="Labutti K."/>
            <person name="Haridas S."/>
            <person name="Kuo A."/>
            <person name="Salamov A."/>
            <person name="Ahrendt S.R."/>
            <person name="Lipzen A."/>
            <person name="Sullivan W."/>
            <person name="Andreopoulos W.B."/>
            <person name="Clum A."/>
            <person name="Lindquist E."/>
            <person name="Daum C."/>
            <person name="Ramamoorthy G.K."/>
            <person name="Gryganskyi A."/>
            <person name="Culley D."/>
            <person name="Magnuson J.K."/>
            <person name="James T.Y."/>
            <person name="O'Malley M.A."/>
            <person name="Stajich J.E."/>
            <person name="Spatafora J.W."/>
            <person name="Visel A."/>
            <person name="Grigoriev I.V."/>
        </authorList>
    </citation>
    <scope>NUCLEOTIDE SEQUENCE [LARGE SCALE GENOMIC DNA]</scope>
    <source>
        <strain evidence="5 6">62-1032</strain>
    </source>
</reference>
<dbReference type="GO" id="GO:0006457">
    <property type="term" value="P:protein folding"/>
    <property type="evidence" value="ECO:0007669"/>
    <property type="project" value="UniProtKB-UniRule"/>
</dbReference>
<dbReference type="InterPro" id="IPR002777">
    <property type="entry name" value="PFD_beta-like"/>
</dbReference>
<dbReference type="Gene3D" id="1.10.287.370">
    <property type="match status" value="1"/>
</dbReference>
<dbReference type="OrthoDB" id="10250441at2759"/>
<dbReference type="STRING" id="106004.A0A1Y2FZI4"/>
<comment type="subunit">
    <text evidence="3">Heterohexamer of two PFD-alpha type and four PFD-beta type subunits.</text>
</comment>
<dbReference type="PANTHER" id="PTHR21100">
    <property type="entry name" value="PREFOLDIN SUBUNIT 4"/>
    <property type="match status" value="1"/>
</dbReference>
<comment type="function">
    <text evidence="3">Binds specifically to cytosolic chaperonin (c-CPN) and transfers target proteins to it. Binds to nascent polypeptide chain and promotes folding in an environment in which there are many competing pathways for nonnative proteins.</text>
</comment>
<accession>A0A1Y2FZI4</accession>
<dbReference type="GO" id="GO:0005737">
    <property type="term" value="C:cytoplasm"/>
    <property type="evidence" value="ECO:0007669"/>
    <property type="project" value="TreeGrafter"/>
</dbReference>
<evidence type="ECO:0000256" key="4">
    <source>
        <dbReference type="SAM" id="Coils"/>
    </source>
</evidence>
<evidence type="ECO:0000256" key="3">
    <source>
        <dbReference type="PIRNR" id="PIRNR016477"/>
    </source>
</evidence>